<reference evidence="2" key="1">
    <citation type="submission" date="2019-02" db="EMBL/GenBank/DDBJ databases">
        <title>Draft genome sequence of Dolichospermum planctonicum NIES-80.</title>
        <authorList>
            <person name="Yamaguchi H."/>
            <person name="Suzuki S."/>
            <person name="Kawachi M."/>
        </authorList>
    </citation>
    <scope>NUCLEOTIDE SEQUENCE [LARGE SCALE GENOMIC DNA]</scope>
    <source>
        <strain evidence="2">NIES-80</strain>
    </source>
</reference>
<organism evidence="1 2">
    <name type="scientific">Dolichospermum planctonicum</name>
    <dbReference type="NCBI Taxonomy" id="136072"/>
    <lineage>
        <taxon>Bacteria</taxon>
        <taxon>Bacillati</taxon>
        <taxon>Cyanobacteriota</taxon>
        <taxon>Cyanophyceae</taxon>
        <taxon>Nostocales</taxon>
        <taxon>Aphanizomenonaceae</taxon>
        <taxon>Dolichospermum</taxon>
    </lineage>
</organism>
<evidence type="ECO:0000313" key="2">
    <source>
        <dbReference type="Proteomes" id="UP000299367"/>
    </source>
</evidence>
<sequence length="126" mass="14355">MSKYIIFKADKGQLKNWKKMLLSHTGACTNILAEHYDGSKKPIPEPGYRLKEFSQIEEYVDSEFPGASTHYRIGDWEVSKVEEYVPDLPLGTFESVVICYCRYSPVNTPLKPLPKIQVSPSLKIEA</sequence>
<dbReference type="RefSeq" id="WP_137907700.1">
    <property type="nucleotide sequence ID" value="NZ_BJCF01000015.1"/>
</dbReference>
<accession>A0A480AB49</accession>
<evidence type="ECO:0000313" key="1">
    <source>
        <dbReference type="EMBL" id="GCL42039.1"/>
    </source>
</evidence>
<proteinExistence type="predicted"/>
<dbReference type="Proteomes" id="UP000299367">
    <property type="component" value="Unassembled WGS sequence"/>
</dbReference>
<name>A0A480AB49_9CYAN</name>
<gene>
    <name evidence="1" type="ORF">NIES80_17400</name>
</gene>
<dbReference type="AlphaFoldDB" id="A0A480AB49"/>
<comment type="caution">
    <text evidence="1">The sequence shown here is derived from an EMBL/GenBank/DDBJ whole genome shotgun (WGS) entry which is preliminary data.</text>
</comment>
<dbReference type="OrthoDB" id="513689at2"/>
<dbReference type="EMBL" id="BJCF01000015">
    <property type="protein sequence ID" value="GCL42039.1"/>
    <property type="molecule type" value="Genomic_DNA"/>
</dbReference>
<protein>
    <submittedName>
        <fullName evidence="1">Uncharacterized protein</fullName>
    </submittedName>
</protein>